<name>A0A464T4F4_LISMN</name>
<dbReference type="EMBL" id="DAAIHR010000005">
    <property type="protein sequence ID" value="HAB8398213.1"/>
    <property type="molecule type" value="Genomic_DNA"/>
</dbReference>
<dbReference type="RefSeq" id="WP_069019742.1">
    <property type="nucleotide sequence ID" value="NZ_CP019615.1"/>
</dbReference>
<reference evidence="1 3" key="1">
    <citation type="journal article" date="2018" name="Genome Biol.">
        <title>SKESA: strategic k-mer extension for scrupulous assemblies.</title>
        <authorList>
            <person name="Souvorov A."/>
            <person name="Agarwala R."/>
            <person name="Lipman D.J."/>
        </authorList>
    </citation>
    <scope>NUCLEOTIDE SEQUENCE [LARGE SCALE GENOMIC DNA]</scope>
    <source>
        <strain evidence="1 3">CFIAFB20130012</strain>
        <strain>CFIAFB20140010</strain>
    </source>
</reference>
<accession>A0A464T4F4</accession>
<evidence type="ECO:0000313" key="3">
    <source>
        <dbReference type="Proteomes" id="UP000840197"/>
    </source>
</evidence>
<organism evidence="1">
    <name type="scientific">Listeria monocytogenes</name>
    <dbReference type="NCBI Taxonomy" id="1639"/>
    <lineage>
        <taxon>Bacteria</taxon>
        <taxon>Bacillati</taxon>
        <taxon>Bacillota</taxon>
        <taxon>Bacilli</taxon>
        <taxon>Bacillales</taxon>
        <taxon>Listeriaceae</taxon>
        <taxon>Listeria</taxon>
    </lineage>
</organism>
<dbReference type="Proteomes" id="UP000840569">
    <property type="component" value="Unassembled WGS sequence"/>
</dbReference>
<gene>
    <name evidence="1" type="ORF">GYP27_14390</name>
    <name evidence="2" type="ORF">GYR60_06725</name>
</gene>
<evidence type="ECO:0000313" key="2">
    <source>
        <dbReference type="EMBL" id="HAB8398213.1"/>
    </source>
</evidence>
<proteinExistence type="predicted"/>
<dbReference type="EMBL" id="DAAHYZ010000013">
    <property type="protein sequence ID" value="HAB7723170.1"/>
    <property type="molecule type" value="Genomic_DNA"/>
</dbReference>
<comment type="caution">
    <text evidence="1">The sequence shown here is derived from an EMBL/GenBank/DDBJ whole genome shotgun (WGS) entry which is preliminary data.</text>
</comment>
<reference evidence="1" key="2">
    <citation type="submission" date="2020-01" db="EMBL/GenBank/DDBJ databases">
        <authorList>
            <consortium name="NCBI Pathogen Detection Project"/>
        </authorList>
    </citation>
    <scope>NUCLEOTIDE SEQUENCE</scope>
    <source>
        <strain evidence="2">CFIAFB20130012</strain>
        <strain evidence="1">CFIAFB20140010</strain>
    </source>
</reference>
<dbReference type="AlphaFoldDB" id="A0A464T4F4"/>
<sequence length="174" mass="20063">MTVIKSSINASKIMKYTDELPQKQLADILLTSRPNVSHIQTGRRKMQQDIAITALNNVQSNLFKLALSHEFTELVPDVFSGQYVNQNPLSFLVMYEQEANEFSANIDEVMKILVKPANQLTTNERESARNNLKELIDVLGWGYNLLFFASDYLNIDAYKLISEQDECWKQKKWI</sequence>
<dbReference type="Proteomes" id="UP000840197">
    <property type="component" value="Unassembled WGS sequence"/>
</dbReference>
<protein>
    <submittedName>
        <fullName evidence="1">Uncharacterized protein</fullName>
    </submittedName>
</protein>
<evidence type="ECO:0000313" key="1">
    <source>
        <dbReference type="EMBL" id="HAB7723170.1"/>
    </source>
</evidence>